<protein>
    <recommendedName>
        <fullName evidence="1">Methyltransferase type 11 domain-containing protein</fullName>
    </recommendedName>
</protein>
<dbReference type="GO" id="GO:0008757">
    <property type="term" value="F:S-adenosylmethionine-dependent methyltransferase activity"/>
    <property type="evidence" value="ECO:0007669"/>
    <property type="project" value="InterPro"/>
</dbReference>
<reference evidence="2 3" key="1">
    <citation type="submission" date="2017-09" db="EMBL/GenBank/DDBJ databases">
        <title>Complete genome sequence of Verrucomicrobial strain HZ-65, isolated from freshwater.</title>
        <authorList>
            <person name="Choi A."/>
        </authorList>
    </citation>
    <scope>NUCLEOTIDE SEQUENCE [LARGE SCALE GENOMIC DNA]</scope>
    <source>
        <strain evidence="2 3">HZ-65</strain>
    </source>
</reference>
<feature type="domain" description="Methyltransferase type 11" evidence="1">
    <location>
        <begin position="86"/>
        <end position="176"/>
    </location>
</feature>
<name>A0A290QDM2_9BACT</name>
<dbReference type="SUPFAM" id="SSF53335">
    <property type="entry name" value="S-adenosyl-L-methionine-dependent methyltransferases"/>
    <property type="match status" value="1"/>
</dbReference>
<proteinExistence type="predicted"/>
<sequence length="280" mass="31049">MSYSLTSESPLTAATMPSRAPAYARLSLLRWPLSLLDRSAFHRAADCPLGPKAAKTRYPFRSLRYWWAAAALADYQAHIDRPLAILDAGCQGGYLRRIAGGDKSSRWTGFDKHLGHPHLLASGYDSLVSGDLEQPLPFADASFDAIVSLHVFEHLRSPETAARELARVLRPGGLLLLGFPTMPGWLARLREAQHRRGIARGERPDWGHQQVFDPERCRQLARDTGLDVAFLSGSHFFRLTGFFLENSAAWVRLNQLWGTLVPSLGSELCVILAKPSSPRP</sequence>
<evidence type="ECO:0000313" key="3">
    <source>
        <dbReference type="Proteomes" id="UP000217265"/>
    </source>
</evidence>
<dbReference type="RefSeq" id="WP_096055978.1">
    <property type="nucleotide sequence ID" value="NZ_CP023344.1"/>
</dbReference>
<dbReference type="InterPro" id="IPR050508">
    <property type="entry name" value="Methyltransf_Superfamily"/>
</dbReference>
<organism evidence="2 3">
    <name type="scientific">Nibricoccus aquaticus</name>
    <dbReference type="NCBI Taxonomy" id="2576891"/>
    <lineage>
        <taxon>Bacteria</taxon>
        <taxon>Pseudomonadati</taxon>
        <taxon>Verrucomicrobiota</taxon>
        <taxon>Opitutia</taxon>
        <taxon>Opitutales</taxon>
        <taxon>Opitutaceae</taxon>
        <taxon>Nibricoccus</taxon>
    </lineage>
</organism>
<evidence type="ECO:0000313" key="2">
    <source>
        <dbReference type="EMBL" id="ATC64346.1"/>
    </source>
</evidence>
<evidence type="ECO:0000259" key="1">
    <source>
        <dbReference type="Pfam" id="PF08241"/>
    </source>
</evidence>
<dbReference type="PANTHER" id="PTHR42912">
    <property type="entry name" value="METHYLTRANSFERASE"/>
    <property type="match status" value="1"/>
</dbReference>
<dbReference type="Gene3D" id="3.40.50.150">
    <property type="entry name" value="Vaccinia Virus protein VP39"/>
    <property type="match status" value="1"/>
</dbReference>
<dbReference type="EMBL" id="CP023344">
    <property type="protein sequence ID" value="ATC64346.1"/>
    <property type="molecule type" value="Genomic_DNA"/>
</dbReference>
<dbReference type="Proteomes" id="UP000217265">
    <property type="component" value="Chromosome"/>
</dbReference>
<dbReference type="CDD" id="cd02440">
    <property type="entry name" value="AdoMet_MTases"/>
    <property type="match status" value="1"/>
</dbReference>
<dbReference type="KEGG" id="vbh:CMV30_10485"/>
<dbReference type="AlphaFoldDB" id="A0A290QDM2"/>
<dbReference type="OrthoDB" id="9808140at2"/>
<dbReference type="PANTHER" id="PTHR42912:SF93">
    <property type="entry name" value="N6-ADENOSINE-METHYLTRANSFERASE TMT1A"/>
    <property type="match status" value="1"/>
</dbReference>
<dbReference type="InterPro" id="IPR013216">
    <property type="entry name" value="Methyltransf_11"/>
</dbReference>
<dbReference type="Pfam" id="PF08241">
    <property type="entry name" value="Methyltransf_11"/>
    <property type="match status" value="1"/>
</dbReference>
<keyword evidence="3" id="KW-1185">Reference proteome</keyword>
<gene>
    <name evidence="2" type="ORF">CMV30_10485</name>
</gene>
<dbReference type="InterPro" id="IPR029063">
    <property type="entry name" value="SAM-dependent_MTases_sf"/>
</dbReference>
<accession>A0A290QDM2</accession>